<evidence type="ECO:0000313" key="3">
    <source>
        <dbReference type="EMBL" id="MFC7191377.1"/>
    </source>
</evidence>
<dbReference type="CDD" id="cd00293">
    <property type="entry name" value="USP-like"/>
    <property type="match status" value="1"/>
</dbReference>
<proteinExistence type="inferred from homology"/>
<dbReference type="GeneID" id="76201108"/>
<dbReference type="Pfam" id="PF00582">
    <property type="entry name" value="Usp"/>
    <property type="match status" value="1"/>
</dbReference>
<keyword evidence="4" id="KW-1185">Reference proteome</keyword>
<dbReference type="PANTHER" id="PTHR46268">
    <property type="entry name" value="STRESS RESPONSE PROTEIN NHAX"/>
    <property type="match status" value="1"/>
</dbReference>
<dbReference type="AlphaFoldDB" id="A0ABD5YR25"/>
<evidence type="ECO:0000259" key="2">
    <source>
        <dbReference type="Pfam" id="PF00582"/>
    </source>
</evidence>
<dbReference type="PRINTS" id="PR01438">
    <property type="entry name" value="UNVRSLSTRESS"/>
</dbReference>
<dbReference type="PANTHER" id="PTHR46268:SF24">
    <property type="entry name" value="UNIVERSAL STRESS PROTEIN"/>
    <property type="match status" value="1"/>
</dbReference>
<dbReference type="InterPro" id="IPR006015">
    <property type="entry name" value="Universal_stress_UspA"/>
</dbReference>
<sequence>MSERVFDNERILVPIDGSDASERAFEYALNFPAESITLLTVIDPFDIDPLAPGLQSPSGRPGMPGYSPGWYEKVEQKAEALHDRKRERADDRDITVKSEVTYGSPARQIVKYTHEHEIEHIVLGRKGHDSITRALLGSVSELVVRRSSAIVTVIS</sequence>
<comment type="caution">
    <text evidence="3">The sequence shown here is derived from an EMBL/GenBank/DDBJ whole genome shotgun (WGS) entry which is preliminary data.</text>
</comment>
<name>A0ABD5YR25_9EURY</name>
<reference evidence="3 4" key="1">
    <citation type="journal article" date="2019" name="Int. J. Syst. Evol. Microbiol.">
        <title>The Global Catalogue of Microorganisms (GCM) 10K type strain sequencing project: providing services to taxonomists for standard genome sequencing and annotation.</title>
        <authorList>
            <consortium name="The Broad Institute Genomics Platform"/>
            <consortium name="The Broad Institute Genome Sequencing Center for Infectious Disease"/>
            <person name="Wu L."/>
            <person name="Ma J."/>
        </authorList>
    </citation>
    <scope>NUCLEOTIDE SEQUENCE [LARGE SCALE GENOMIC DNA]</scope>
    <source>
        <strain evidence="3 4">RDMS1</strain>
    </source>
</reference>
<dbReference type="EMBL" id="JBHTAX010000001">
    <property type="protein sequence ID" value="MFC7191377.1"/>
    <property type="molecule type" value="Genomic_DNA"/>
</dbReference>
<evidence type="ECO:0000313" key="4">
    <source>
        <dbReference type="Proteomes" id="UP001596417"/>
    </source>
</evidence>
<dbReference type="InterPro" id="IPR014729">
    <property type="entry name" value="Rossmann-like_a/b/a_fold"/>
</dbReference>
<dbReference type="Gene3D" id="3.40.50.620">
    <property type="entry name" value="HUPs"/>
    <property type="match status" value="1"/>
</dbReference>
<gene>
    <name evidence="3" type="ORF">ACFQL7_17295</name>
</gene>
<dbReference type="Proteomes" id="UP001596417">
    <property type="component" value="Unassembled WGS sequence"/>
</dbReference>
<feature type="domain" description="UspA" evidence="2">
    <location>
        <begin position="9"/>
        <end position="154"/>
    </location>
</feature>
<accession>A0ABD5YR25</accession>
<protein>
    <submittedName>
        <fullName evidence="3">Universal stress protein</fullName>
    </submittedName>
</protein>
<dbReference type="InterPro" id="IPR006016">
    <property type="entry name" value="UspA"/>
</dbReference>
<comment type="similarity">
    <text evidence="1">Belongs to the universal stress protein A family.</text>
</comment>
<dbReference type="RefSeq" id="WP_248909015.1">
    <property type="nucleotide sequence ID" value="NZ_CP109979.1"/>
</dbReference>
<dbReference type="SUPFAM" id="SSF52402">
    <property type="entry name" value="Adenine nucleotide alpha hydrolases-like"/>
    <property type="match status" value="1"/>
</dbReference>
<evidence type="ECO:0000256" key="1">
    <source>
        <dbReference type="ARBA" id="ARBA00008791"/>
    </source>
</evidence>
<organism evidence="3 4">
    <name type="scientific">Halocatena marina</name>
    <dbReference type="NCBI Taxonomy" id="2934937"/>
    <lineage>
        <taxon>Archaea</taxon>
        <taxon>Methanobacteriati</taxon>
        <taxon>Methanobacteriota</taxon>
        <taxon>Stenosarchaea group</taxon>
        <taxon>Halobacteria</taxon>
        <taxon>Halobacteriales</taxon>
        <taxon>Natronomonadaceae</taxon>
        <taxon>Halocatena</taxon>
    </lineage>
</organism>